<accession>A0A5S5MC87</accession>
<evidence type="ECO:0000313" key="1">
    <source>
        <dbReference type="EMBL" id="TYT73322.1"/>
    </source>
</evidence>
<dbReference type="RefSeq" id="WP_139450814.1">
    <property type="nucleotide sequence ID" value="NZ_VDMB01000035.1"/>
</dbReference>
<evidence type="ECO:0008006" key="3">
    <source>
        <dbReference type="Google" id="ProtNLM"/>
    </source>
</evidence>
<keyword evidence="2" id="KW-1185">Reference proteome</keyword>
<sequence length="271" mass="31026">MTTLLESTAFDLMSKRKGLSCDGSPIHYLALGSSHGDYGFNPFWLGNAFNLCSVSQDLCLSFKLYEHILQNNEHYPRLEKLCHIILFFSVFSPGFNLLKSSEKTRYLAFCKVFGLNLPDDPDLHNLNEVKGFVPDKTPLLYDGFRRTNTRYFFSGDYIDKRAAGHLFYNKGKKELHWLDKILIMARKHGHKVLIVLSPAHPDYKERMPETSFLFDDVYRREADVLDLYSCTSFDSCFGDSDHLYPASQGPRLLAQKICLFYGGGGLILLTF</sequence>
<name>A0A5S5MC87_9BACT</name>
<reference evidence="1 2" key="1">
    <citation type="submission" date="2019-06" db="EMBL/GenBank/DDBJ databases">
        <title>Desulfobotulus mexicanus sp. nov., a novel sulfate-reducing bacterium isolated from the sediment of an alkaline crater lake in Mexico.</title>
        <authorList>
            <person name="Hirschler-Rea A."/>
        </authorList>
    </citation>
    <scope>NUCLEOTIDE SEQUENCE [LARGE SCALE GENOMIC DNA]</scope>
    <source>
        <strain evidence="1 2">PAR22N</strain>
    </source>
</reference>
<protein>
    <recommendedName>
        <fullName evidence="3">SGNH/GDSL hydrolase family protein</fullName>
    </recommendedName>
</protein>
<dbReference type="Proteomes" id="UP000321899">
    <property type="component" value="Unassembled WGS sequence"/>
</dbReference>
<comment type="caution">
    <text evidence="1">The sequence shown here is derived from an EMBL/GenBank/DDBJ whole genome shotgun (WGS) entry which is preliminary data.</text>
</comment>
<organism evidence="1 2">
    <name type="scientific">Desulfobotulus mexicanus</name>
    <dbReference type="NCBI Taxonomy" id="2586642"/>
    <lineage>
        <taxon>Bacteria</taxon>
        <taxon>Pseudomonadati</taxon>
        <taxon>Thermodesulfobacteriota</taxon>
        <taxon>Desulfobacteria</taxon>
        <taxon>Desulfobacterales</taxon>
        <taxon>Desulfobacteraceae</taxon>
        <taxon>Desulfobotulus</taxon>
    </lineage>
</organism>
<proteinExistence type="predicted"/>
<evidence type="ECO:0000313" key="2">
    <source>
        <dbReference type="Proteomes" id="UP000321899"/>
    </source>
</evidence>
<dbReference type="EMBL" id="VDMB01000035">
    <property type="protein sequence ID" value="TYT73322.1"/>
    <property type="molecule type" value="Genomic_DNA"/>
</dbReference>
<gene>
    <name evidence="1" type="ORF">FIM25_15740</name>
</gene>
<dbReference type="AlphaFoldDB" id="A0A5S5MC87"/>
<dbReference type="OrthoDB" id="6805579at2"/>